<protein>
    <submittedName>
        <fullName evidence="1">Uncharacterized protein</fullName>
    </submittedName>
</protein>
<evidence type="ECO:0000313" key="1">
    <source>
        <dbReference type="EMBL" id="EPF16715.1"/>
    </source>
</evidence>
<evidence type="ECO:0000313" key="2">
    <source>
        <dbReference type="Proteomes" id="UP000014585"/>
    </source>
</evidence>
<reference evidence="1 2" key="1">
    <citation type="submission" date="2013-04" db="EMBL/GenBank/DDBJ databases">
        <authorList>
            <person name="Weinstock G."/>
            <person name="Sodergren E."/>
            <person name="Lobos E.A."/>
            <person name="Fulton L."/>
            <person name="Fulton R."/>
            <person name="Courtney L."/>
            <person name="Fronick C."/>
            <person name="O'Laughlin M."/>
            <person name="Godfrey J."/>
            <person name="Wilson R.M."/>
            <person name="Miner T."/>
            <person name="Farmer C."/>
            <person name="Delehaunty K."/>
            <person name="Cordes M."/>
            <person name="Minx P."/>
            <person name="Tomlinson C."/>
            <person name="Chen J."/>
            <person name="Wollam A."/>
            <person name="Pepin K.H."/>
            <person name="Palsikar V.B."/>
            <person name="Zhang X."/>
            <person name="Suruliraj S."/>
            <person name="Perna N.T."/>
            <person name="Plunkett G."/>
            <person name="Warren W."/>
            <person name="Mitreva M."/>
            <person name="Mardis E.R."/>
            <person name="Wilson R.K."/>
        </authorList>
    </citation>
    <scope>NUCLEOTIDE SEQUENCE [LARGE SCALE GENOMIC DNA]</scope>
    <source>
        <strain evidence="1 2">DSM 4568</strain>
    </source>
</reference>
<proteinExistence type="predicted"/>
<sequence>MPAGVCQRNARRLNGFRHNVIIVESLRRFLIKISIAPPSLWCDAKSDL</sequence>
<dbReference type="Proteomes" id="UP000014585">
    <property type="component" value="Unassembled WGS sequence"/>
</dbReference>
<organism evidence="1 2">
    <name type="scientific">Cedecea davisae DSM 4568</name>
    <dbReference type="NCBI Taxonomy" id="566551"/>
    <lineage>
        <taxon>Bacteria</taxon>
        <taxon>Pseudomonadati</taxon>
        <taxon>Pseudomonadota</taxon>
        <taxon>Gammaproteobacteria</taxon>
        <taxon>Enterobacterales</taxon>
        <taxon>Enterobacteriaceae</taxon>
        <taxon>Cedecea</taxon>
    </lineage>
</organism>
<name>S3IUR3_9ENTR</name>
<comment type="caution">
    <text evidence="1">The sequence shown here is derived from an EMBL/GenBank/DDBJ whole genome shotgun (WGS) entry which is preliminary data.</text>
</comment>
<accession>S3IUR3</accession>
<dbReference type="STRING" id="566551.HMPREF0201_02463"/>
<dbReference type="HOGENOM" id="CLU_3150858_0_0_6"/>
<gene>
    <name evidence="1" type="ORF">HMPREF0201_02463</name>
</gene>
<dbReference type="EMBL" id="ATDT01000021">
    <property type="protein sequence ID" value="EPF16715.1"/>
    <property type="molecule type" value="Genomic_DNA"/>
</dbReference>
<dbReference type="AlphaFoldDB" id="S3IUR3"/>